<dbReference type="SUPFAM" id="SSF52540">
    <property type="entry name" value="P-loop containing nucleoside triphosphate hydrolases"/>
    <property type="match status" value="2"/>
</dbReference>
<evidence type="ECO:0000259" key="4">
    <source>
        <dbReference type="PROSITE" id="PS51192"/>
    </source>
</evidence>
<dbReference type="Proteomes" id="UP000559027">
    <property type="component" value="Unassembled WGS sequence"/>
</dbReference>
<keyword evidence="6" id="KW-1185">Reference proteome</keyword>
<dbReference type="Pfam" id="PF00176">
    <property type="entry name" value="SNF2-rel_dom"/>
    <property type="match status" value="1"/>
</dbReference>
<evidence type="ECO:0000256" key="3">
    <source>
        <dbReference type="SAM" id="MobiDB-lite"/>
    </source>
</evidence>
<dbReference type="InterPro" id="IPR000330">
    <property type="entry name" value="SNF2_N"/>
</dbReference>
<dbReference type="PANTHER" id="PTHR45629">
    <property type="entry name" value="SNF2/RAD54 FAMILY MEMBER"/>
    <property type="match status" value="1"/>
</dbReference>
<dbReference type="PROSITE" id="PS51192">
    <property type="entry name" value="HELICASE_ATP_BIND_1"/>
    <property type="match status" value="1"/>
</dbReference>
<dbReference type="GO" id="GO:0015616">
    <property type="term" value="F:DNA translocase activity"/>
    <property type="evidence" value="ECO:0007669"/>
    <property type="project" value="TreeGrafter"/>
</dbReference>
<dbReference type="InterPro" id="IPR027417">
    <property type="entry name" value="P-loop_NTPase"/>
</dbReference>
<organism evidence="5 6">
    <name type="scientific">Leucocoprinus leucothites</name>
    <dbReference type="NCBI Taxonomy" id="201217"/>
    <lineage>
        <taxon>Eukaryota</taxon>
        <taxon>Fungi</taxon>
        <taxon>Dikarya</taxon>
        <taxon>Basidiomycota</taxon>
        <taxon>Agaricomycotina</taxon>
        <taxon>Agaricomycetes</taxon>
        <taxon>Agaricomycetidae</taxon>
        <taxon>Agaricales</taxon>
        <taxon>Agaricineae</taxon>
        <taxon>Agaricaceae</taxon>
        <taxon>Leucocoprinus</taxon>
    </lineage>
</organism>
<proteinExistence type="predicted"/>
<dbReference type="Gene3D" id="3.40.50.10810">
    <property type="entry name" value="Tandem AAA-ATPase domain"/>
    <property type="match status" value="1"/>
</dbReference>
<evidence type="ECO:0000313" key="5">
    <source>
        <dbReference type="EMBL" id="KAF5351805.1"/>
    </source>
</evidence>
<dbReference type="GO" id="GO:0005634">
    <property type="term" value="C:nucleus"/>
    <property type="evidence" value="ECO:0007669"/>
    <property type="project" value="TreeGrafter"/>
</dbReference>
<dbReference type="Gene3D" id="1.20.120.850">
    <property type="entry name" value="SWI2/SNF2 ATPases, N-terminal domain"/>
    <property type="match status" value="1"/>
</dbReference>
<dbReference type="GO" id="GO:0005524">
    <property type="term" value="F:ATP binding"/>
    <property type="evidence" value="ECO:0007669"/>
    <property type="project" value="InterPro"/>
</dbReference>
<dbReference type="AlphaFoldDB" id="A0A8H5FW01"/>
<dbReference type="PANTHER" id="PTHR45629:SF7">
    <property type="entry name" value="DNA EXCISION REPAIR PROTEIN ERCC-6-RELATED"/>
    <property type="match status" value="1"/>
</dbReference>
<evidence type="ECO:0000313" key="6">
    <source>
        <dbReference type="Proteomes" id="UP000559027"/>
    </source>
</evidence>
<keyword evidence="2" id="KW-0067">ATP-binding</keyword>
<reference evidence="5 6" key="1">
    <citation type="journal article" date="2020" name="ISME J.">
        <title>Uncovering the hidden diversity of litter-decomposition mechanisms in mushroom-forming fungi.</title>
        <authorList>
            <person name="Floudas D."/>
            <person name="Bentzer J."/>
            <person name="Ahren D."/>
            <person name="Johansson T."/>
            <person name="Persson P."/>
            <person name="Tunlid A."/>
        </authorList>
    </citation>
    <scope>NUCLEOTIDE SEQUENCE [LARGE SCALE GENOMIC DNA]</scope>
    <source>
        <strain evidence="5 6">CBS 146.42</strain>
    </source>
</reference>
<evidence type="ECO:0000256" key="2">
    <source>
        <dbReference type="ARBA" id="ARBA00022840"/>
    </source>
</evidence>
<dbReference type="Gene3D" id="3.40.50.300">
    <property type="entry name" value="P-loop containing nucleotide triphosphate hydrolases"/>
    <property type="match status" value="1"/>
</dbReference>
<dbReference type="InterPro" id="IPR038718">
    <property type="entry name" value="SNF2-like_sf"/>
</dbReference>
<accession>A0A8H5FW01</accession>
<dbReference type="OrthoDB" id="413460at2759"/>
<dbReference type="EMBL" id="JAACJO010000012">
    <property type="protein sequence ID" value="KAF5351805.1"/>
    <property type="molecule type" value="Genomic_DNA"/>
</dbReference>
<dbReference type="SMART" id="SM00487">
    <property type="entry name" value="DEXDc"/>
    <property type="match status" value="1"/>
</dbReference>
<comment type="caution">
    <text evidence="5">The sequence shown here is derived from an EMBL/GenBank/DDBJ whole genome shotgun (WGS) entry which is preliminary data.</text>
</comment>
<evidence type="ECO:0000256" key="1">
    <source>
        <dbReference type="ARBA" id="ARBA00022741"/>
    </source>
</evidence>
<dbReference type="FunFam" id="3.40.50.10810:FF:000020">
    <property type="entry name" value="DNA repair and recombination protein RAD54B"/>
    <property type="match status" value="1"/>
</dbReference>
<dbReference type="CDD" id="cd18004">
    <property type="entry name" value="DEXHc_RAD54"/>
    <property type="match status" value="1"/>
</dbReference>
<protein>
    <recommendedName>
        <fullName evidence="4">Helicase ATP-binding domain-containing protein</fullName>
    </recommendedName>
</protein>
<gene>
    <name evidence="5" type="ORF">D9756_007398</name>
</gene>
<name>A0A8H5FW01_9AGAR</name>
<dbReference type="GO" id="GO:0007131">
    <property type="term" value="P:reciprocal meiotic recombination"/>
    <property type="evidence" value="ECO:0007669"/>
    <property type="project" value="TreeGrafter"/>
</dbReference>
<dbReference type="InterPro" id="IPR014001">
    <property type="entry name" value="Helicase_ATP-bd"/>
</dbReference>
<feature type="domain" description="Helicase ATP-binding" evidence="4">
    <location>
        <begin position="363"/>
        <end position="527"/>
    </location>
</feature>
<dbReference type="GO" id="GO:0000724">
    <property type="term" value="P:double-strand break repair via homologous recombination"/>
    <property type="evidence" value="ECO:0007669"/>
    <property type="project" value="TreeGrafter"/>
</dbReference>
<keyword evidence="1" id="KW-0547">Nucleotide-binding</keyword>
<dbReference type="InterPro" id="IPR050496">
    <property type="entry name" value="SNF2_RAD54_helicase_repair"/>
</dbReference>
<sequence length="705" mass="79069">MPPFLNPLVPSKRPIEPEDAPWSARKRPSLAPGQEEHWMVTWRNPQTKKHKTWEGDAVLVRNGRKAVLYDVDGRQLSAGSIDGTLEEGVEYSVGGKEIELDRQITKSDYNTGRCFGNGSGDSVPIVFTSTISLPSTRRISNFVLPSARKPPAPSVEKRGIPLQPVDLVSNLNTPPANKIEQPSEKASGPTYWTANWRKQQSKAHKTWDGDAYVTHIDGKLTMIDENGKVMGSTTTRGQLLHQGFHTYIGGKEVELDCQVPQTQIPGFRDESEDLKPEPAPEPMKATINIKSFYGIPKPKPSGPLHDPNAEGAVVMKAPTKAHIKKFNAQDRPIVPVVLDPILARRMRDHQKEGVKFLYECVMGLRKHEGQGCILADEMGLGKTLQTIALVWTLLKQSPYSGIGPVVKKALIVCPVSLVNNWKSEFYKWLGRDRIGIATCSKDPIELHAFKNSPTHQVLVIGYERLRSMVPQIDLIICDEGHRLKSSQNKTTQMFKDFKTRRRVILSGTPIQNDLSEFHAMAEFCNPGLFGRRFNIILTNQANSHVDDYSTFRRVYETPILKSRAPDASSKEIELGEGRTNQVWGYQPPKSFVMRRDAGLLKNYLPPKHEFVVFIAPTPLQLEIFRRILNPDRMDDLIEQSTTAESLALIGVLTKISNSPILLRATAESAKEKEKSMFHKRNFTEAANLVPESARIDDMNLSAWIE</sequence>
<feature type="region of interest" description="Disordered" evidence="3">
    <location>
        <begin position="1"/>
        <end position="37"/>
    </location>
</feature>